<keyword evidence="1" id="KW-1133">Transmembrane helix</keyword>
<accession>A0A7N0UET2</accession>
<dbReference type="PANTHER" id="PTHR31414:SF15">
    <property type="entry name" value="PLASMA MEMBRANE FUSION PROTEIN"/>
    <property type="match status" value="1"/>
</dbReference>
<evidence type="ECO:0000313" key="3">
    <source>
        <dbReference type="Proteomes" id="UP000594263"/>
    </source>
</evidence>
<proteinExistence type="predicted"/>
<name>A0A7N0UET2_KALFE</name>
<feature type="transmembrane region" description="Helical" evidence="1">
    <location>
        <begin position="301"/>
        <end position="324"/>
    </location>
</feature>
<feature type="transmembrane region" description="Helical" evidence="1">
    <location>
        <begin position="108"/>
        <end position="137"/>
    </location>
</feature>
<evidence type="ECO:0000256" key="1">
    <source>
        <dbReference type="SAM" id="Phobius"/>
    </source>
</evidence>
<dbReference type="PANTHER" id="PTHR31414">
    <property type="entry name" value="TRANSMEMBRANE PROTEIN DDB_G0292058"/>
    <property type="match status" value="1"/>
</dbReference>
<evidence type="ECO:0000313" key="2">
    <source>
        <dbReference type="EnsemblPlants" id="Kaladp0064s0014.1.v1.1"/>
    </source>
</evidence>
<dbReference type="Gramene" id="Kaladp0064s0014.1.v1.1">
    <property type="protein sequence ID" value="Kaladp0064s0014.1.v1.1"/>
    <property type="gene ID" value="Kaladp0064s0014.v1.1"/>
</dbReference>
<reference evidence="2" key="1">
    <citation type="submission" date="2021-01" db="UniProtKB">
        <authorList>
            <consortium name="EnsemblPlants"/>
        </authorList>
    </citation>
    <scope>IDENTIFICATION</scope>
</reference>
<keyword evidence="3" id="KW-1185">Reference proteome</keyword>
<sequence length="548" mass="60937">MLRLLSQPVSSRVILLLSCLCICNAFLSVLAFNDPARSPGSVPREQRRDFMLHSTTKSVAEIDGVYNNSSNENDTLSLVLAQTRTTRKDPSHEFEYYTGGWNISNSHYWASVGFTAVPLFLISAIWLLLFGLSLCIICLRRCCCCCPSRRKPYRYSRIAYVLSLVFLLLFTITTGVGCFVLFDGQKLFHNKTTDTLDYVVSQANATFDTIANISVCLSSAKNVSVDSLFLPTQVQAKIDEMAAKVDTAASTLSTITQNNAVTILNVLDKVRTALVVIATIMLFLAFLGFLLSVFGFQCIVYFLIIFGWILVAGTFLLSGVFLLLHNVVADTCVAMEEWVENPTAHTALDDILPCLDNATAQEALVSTRDVTFQLVTVVDGVIQNESNINYPPEAEPLYFNQSGPLMPLLCNPYNSDSTDRTCAAGEVSLDNASLVWQDYVCQISQNGICTTPGRLTPNLYADMVAAANVSYGLYRYAPFLVGLVDCTFVRETFADISQNYCPGLRRYSQWVYVGLVMVSCAVMLSVIFWVIYARERRHRAYTKQFMTH</sequence>
<keyword evidence="1" id="KW-0812">Transmembrane</keyword>
<feature type="transmembrane region" description="Helical" evidence="1">
    <location>
        <begin position="510"/>
        <end position="533"/>
    </location>
</feature>
<keyword evidence="1" id="KW-0472">Membrane</keyword>
<dbReference type="GO" id="GO:0005886">
    <property type="term" value="C:plasma membrane"/>
    <property type="evidence" value="ECO:0007669"/>
    <property type="project" value="TreeGrafter"/>
</dbReference>
<dbReference type="Proteomes" id="UP000594263">
    <property type="component" value="Unplaced"/>
</dbReference>
<organism evidence="2 3">
    <name type="scientific">Kalanchoe fedtschenkoi</name>
    <name type="common">Lavender scallops</name>
    <name type="synonym">South American air plant</name>
    <dbReference type="NCBI Taxonomy" id="63787"/>
    <lineage>
        <taxon>Eukaryota</taxon>
        <taxon>Viridiplantae</taxon>
        <taxon>Streptophyta</taxon>
        <taxon>Embryophyta</taxon>
        <taxon>Tracheophyta</taxon>
        <taxon>Spermatophyta</taxon>
        <taxon>Magnoliopsida</taxon>
        <taxon>eudicotyledons</taxon>
        <taxon>Gunneridae</taxon>
        <taxon>Pentapetalae</taxon>
        <taxon>Saxifragales</taxon>
        <taxon>Crassulaceae</taxon>
        <taxon>Kalanchoe</taxon>
    </lineage>
</organism>
<dbReference type="InterPro" id="IPR040283">
    <property type="entry name" value="DDB_G0292058-like"/>
</dbReference>
<feature type="transmembrane region" description="Helical" evidence="1">
    <location>
        <begin position="158"/>
        <end position="182"/>
    </location>
</feature>
<feature type="transmembrane region" description="Helical" evidence="1">
    <location>
        <begin position="12"/>
        <end position="32"/>
    </location>
</feature>
<protein>
    <submittedName>
        <fullName evidence="2">Uncharacterized protein</fullName>
    </submittedName>
</protein>
<dbReference type="OMA" id="MSCFRAN"/>
<dbReference type="EnsemblPlants" id="Kaladp0064s0014.1.v1.1">
    <property type="protein sequence ID" value="Kaladp0064s0014.1.v1.1"/>
    <property type="gene ID" value="Kaladp0064s0014.v1.1"/>
</dbReference>
<feature type="transmembrane region" description="Helical" evidence="1">
    <location>
        <begin position="273"/>
        <end position="294"/>
    </location>
</feature>
<dbReference type="GO" id="GO:0009506">
    <property type="term" value="C:plasmodesma"/>
    <property type="evidence" value="ECO:0007669"/>
    <property type="project" value="TreeGrafter"/>
</dbReference>
<dbReference type="AlphaFoldDB" id="A0A7N0UET2"/>